<organism evidence="3 4">
    <name type="scientific">Plasmodium gonderi</name>
    <dbReference type="NCBI Taxonomy" id="77519"/>
    <lineage>
        <taxon>Eukaryota</taxon>
        <taxon>Sar</taxon>
        <taxon>Alveolata</taxon>
        <taxon>Apicomplexa</taxon>
        <taxon>Aconoidasida</taxon>
        <taxon>Haemosporida</taxon>
        <taxon>Plasmodiidae</taxon>
        <taxon>Plasmodium</taxon>
        <taxon>Plasmodium (Plasmodium)</taxon>
    </lineage>
</organism>
<accession>A0A1Y1JGA1</accession>
<protein>
    <submittedName>
        <fullName evidence="3">Uncharacterized protein</fullName>
    </submittedName>
</protein>
<feature type="compositionally biased region" description="Basic and acidic residues" evidence="2">
    <location>
        <begin position="537"/>
        <end position="648"/>
    </location>
</feature>
<feature type="coiled-coil region" evidence="1">
    <location>
        <begin position="197"/>
        <end position="226"/>
    </location>
</feature>
<keyword evidence="1" id="KW-0175">Coiled coil</keyword>
<dbReference type="EMBL" id="BDQF01000009">
    <property type="protein sequence ID" value="GAW80688.1"/>
    <property type="molecule type" value="Genomic_DNA"/>
</dbReference>
<proteinExistence type="predicted"/>
<comment type="caution">
    <text evidence="3">The sequence shown here is derived from an EMBL/GenBank/DDBJ whole genome shotgun (WGS) entry which is preliminary data.</text>
</comment>
<keyword evidence="4" id="KW-1185">Reference proteome</keyword>
<name>A0A1Y1JGA1_PLAGO</name>
<feature type="region of interest" description="Disordered" evidence="2">
    <location>
        <begin position="494"/>
        <end position="648"/>
    </location>
</feature>
<evidence type="ECO:0000313" key="4">
    <source>
        <dbReference type="Proteomes" id="UP000195521"/>
    </source>
</evidence>
<evidence type="ECO:0000256" key="1">
    <source>
        <dbReference type="SAM" id="Coils"/>
    </source>
</evidence>
<dbReference type="RefSeq" id="XP_028543277.1">
    <property type="nucleotide sequence ID" value="XM_028687476.1"/>
</dbReference>
<reference evidence="4" key="1">
    <citation type="submission" date="2017-04" db="EMBL/GenBank/DDBJ databases">
        <title>Plasmodium gonderi genome.</title>
        <authorList>
            <person name="Arisue N."/>
            <person name="Honma H."/>
            <person name="Kawai S."/>
            <person name="Tougan T."/>
            <person name="Tanabe K."/>
            <person name="Horii T."/>
        </authorList>
    </citation>
    <scope>NUCLEOTIDE SEQUENCE [LARGE SCALE GENOMIC DNA]</scope>
    <source>
        <strain evidence="4">ATCC 30045</strain>
    </source>
</reference>
<dbReference type="OMA" id="SCNKERH"/>
<feature type="region of interest" description="Disordered" evidence="2">
    <location>
        <begin position="669"/>
        <end position="706"/>
    </location>
</feature>
<dbReference type="Proteomes" id="UP000195521">
    <property type="component" value="Unassembled WGS sequence"/>
</dbReference>
<feature type="compositionally biased region" description="Basic and acidic residues" evidence="2">
    <location>
        <begin position="494"/>
        <end position="530"/>
    </location>
</feature>
<feature type="compositionally biased region" description="Polar residues" evidence="2">
    <location>
        <begin position="685"/>
        <end position="706"/>
    </location>
</feature>
<evidence type="ECO:0000256" key="2">
    <source>
        <dbReference type="SAM" id="MobiDB-lite"/>
    </source>
</evidence>
<dbReference type="AlphaFoldDB" id="A0A1Y1JGA1"/>
<sequence>MKNLNIITNKIVEERVKEYCRKIEEQKLKNVKPTIQFDRTKISINNRKKLYLAKLRNEEIERNNNILKKKLEGINKREKKVAEQIKKTFTQQQVNANKKNFLFDNIKKAKIRKEKKNVNHVNVNSTTNEKASAPKVKILYKGYMDDSQKSCKFYTELKVDDEGNLSVLTLNLKNKRIKKFSCNKEKHYELLNDLGTYEEIAKKISHQEEEADIEKAKRLRKNRKQATNKINCRDVNGCGIPKLNVNENESNGKPIRIKHRVMLENVEKTCDFYIKKYFNDQVEDVNATLYAKNNEENSNINNNNKNNFNFKKGKNSFLLIKNDLLYKSKINQAQALLIFKKIKEKLKRNNNNMNYTLKTEEAVRAGKHTDKGTNSKNLIASPNHVAITGQGDDKKIHSSSKLESRHEQMVMQEPATMQKSEKPYEMTVDAASRKIEAIESAENEKDTCLPFEKSFTKDLRKWRVTLNEHAPSEVKEHKEADAVVEVKNEADAGVEVKNEADAGVEVKNEADAGVEVKNEADAGVEVKNEANADAEVDVQKETDADVEVDEKKEANADEEVEVQKEANEDVEVDVQKETDADVEVDEKKEANADEEVDVQKEANADVEVDVQKETDADVEVDEKKEANADEEVEVQKEANEDVEVDEKKEVNVEVEVKNEADAVVDEAVEAGGLKAENHHAEEGSDTNLPNEQANNQGTLNENCGEG</sequence>
<evidence type="ECO:0000313" key="3">
    <source>
        <dbReference type="EMBL" id="GAW80688.1"/>
    </source>
</evidence>
<dbReference type="OrthoDB" id="378788at2759"/>
<gene>
    <name evidence="3" type="ORF">PGO_082540</name>
</gene>
<dbReference type="GeneID" id="39747402"/>